<keyword evidence="4" id="KW-1185">Reference proteome</keyword>
<evidence type="ECO:0000256" key="2">
    <source>
        <dbReference type="SAM" id="SignalP"/>
    </source>
</evidence>
<feature type="signal peptide" evidence="2">
    <location>
        <begin position="1"/>
        <end position="17"/>
    </location>
</feature>
<organism evidence="3 4">
    <name type="scientific">Acorus gramineus</name>
    <name type="common">Dwarf sweet flag</name>
    <dbReference type="NCBI Taxonomy" id="55184"/>
    <lineage>
        <taxon>Eukaryota</taxon>
        <taxon>Viridiplantae</taxon>
        <taxon>Streptophyta</taxon>
        <taxon>Embryophyta</taxon>
        <taxon>Tracheophyta</taxon>
        <taxon>Spermatophyta</taxon>
        <taxon>Magnoliopsida</taxon>
        <taxon>Liliopsida</taxon>
        <taxon>Acoraceae</taxon>
        <taxon>Acorus</taxon>
    </lineage>
</organism>
<evidence type="ECO:0000313" key="4">
    <source>
        <dbReference type="Proteomes" id="UP001179952"/>
    </source>
</evidence>
<protein>
    <submittedName>
        <fullName evidence="3">Germin-like protein subfamily 1 member 11</fullName>
    </submittedName>
</protein>
<evidence type="ECO:0000313" key="3">
    <source>
        <dbReference type="EMBL" id="KAK1280986.1"/>
    </source>
</evidence>
<feature type="compositionally biased region" description="Polar residues" evidence="1">
    <location>
        <begin position="51"/>
        <end position="62"/>
    </location>
</feature>
<dbReference type="InterPro" id="IPR014710">
    <property type="entry name" value="RmlC-like_jellyroll"/>
</dbReference>
<dbReference type="Gene3D" id="2.60.120.10">
    <property type="entry name" value="Jelly Rolls"/>
    <property type="match status" value="1"/>
</dbReference>
<gene>
    <name evidence="3" type="ORF">QJS04_geneDACA023020</name>
</gene>
<dbReference type="PANTHER" id="PTHR31238">
    <property type="entry name" value="GERMIN-LIKE PROTEIN SUBFAMILY 3 MEMBER 3"/>
    <property type="match status" value="1"/>
</dbReference>
<comment type="caution">
    <text evidence="3">The sequence shown here is derived from an EMBL/GenBank/DDBJ whole genome shotgun (WGS) entry which is preliminary data.</text>
</comment>
<dbReference type="AlphaFoldDB" id="A0AAV9BXF0"/>
<sequence>MLYFMGFLALSCSLALASDPSPLQDFCVAAPSGQVFVNGQFCKDPKHVTENDSSVASTSPETVPTHLVPR</sequence>
<proteinExistence type="predicted"/>
<reference evidence="3" key="2">
    <citation type="submission" date="2023-06" db="EMBL/GenBank/DDBJ databases">
        <authorList>
            <person name="Ma L."/>
            <person name="Liu K.-W."/>
            <person name="Li Z."/>
            <person name="Hsiao Y.-Y."/>
            <person name="Qi Y."/>
            <person name="Fu T."/>
            <person name="Tang G."/>
            <person name="Zhang D."/>
            <person name="Sun W.-H."/>
            <person name="Liu D.-K."/>
            <person name="Li Y."/>
            <person name="Chen G.-Z."/>
            <person name="Liu X.-D."/>
            <person name="Liao X.-Y."/>
            <person name="Jiang Y.-T."/>
            <person name="Yu X."/>
            <person name="Hao Y."/>
            <person name="Huang J."/>
            <person name="Zhao X.-W."/>
            <person name="Ke S."/>
            <person name="Chen Y.-Y."/>
            <person name="Wu W.-L."/>
            <person name="Hsu J.-L."/>
            <person name="Lin Y.-F."/>
            <person name="Huang M.-D."/>
            <person name="Li C.-Y."/>
            <person name="Huang L."/>
            <person name="Wang Z.-W."/>
            <person name="Zhao X."/>
            <person name="Zhong W.-Y."/>
            <person name="Peng D.-H."/>
            <person name="Ahmad S."/>
            <person name="Lan S."/>
            <person name="Zhang J.-S."/>
            <person name="Tsai W.-C."/>
            <person name="Van De Peer Y."/>
            <person name="Liu Z.-J."/>
        </authorList>
    </citation>
    <scope>NUCLEOTIDE SEQUENCE</scope>
    <source>
        <strain evidence="3">SCP</strain>
        <tissue evidence="3">Leaves</tissue>
    </source>
</reference>
<dbReference type="Proteomes" id="UP001179952">
    <property type="component" value="Unassembled WGS sequence"/>
</dbReference>
<feature type="region of interest" description="Disordered" evidence="1">
    <location>
        <begin position="48"/>
        <end position="70"/>
    </location>
</feature>
<keyword evidence="2" id="KW-0732">Signal</keyword>
<dbReference type="EMBL" id="JAUJYN010000001">
    <property type="protein sequence ID" value="KAK1280986.1"/>
    <property type="molecule type" value="Genomic_DNA"/>
</dbReference>
<evidence type="ECO:0000256" key="1">
    <source>
        <dbReference type="SAM" id="MobiDB-lite"/>
    </source>
</evidence>
<feature type="chain" id="PRO_5043832717" evidence="2">
    <location>
        <begin position="18"/>
        <end position="70"/>
    </location>
</feature>
<reference evidence="3" key="1">
    <citation type="journal article" date="2023" name="Nat. Commun.">
        <title>Diploid and tetraploid genomes of Acorus and the evolution of monocots.</title>
        <authorList>
            <person name="Ma L."/>
            <person name="Liu K.W."/>
            <person name="Li Z."/>
            <person name="Hsiao Y.Y."/>
            <person name="Qi Y."/>
            <person name="Fu T."/>
            <person name="Tang G.D."/>
            <person name="Zhang D."/>
            <person name="Sun W.H."/>
            <person name="Liu D.K."/>
            <person name="Li Y."/>
            <person name="Chen G.Z."/>
            <person name="Liu X.D."/>
            <person name="Liao X.Y."/>
            <person name="Jiang Y.T."/>
            <person name="Yu X."/>
            <person name="Hao Y."/>
            <person name="Huang J."/>
            <person name="Zhao X.W."/>
            <person name="Ke S."/>
            <person name="Chen Y.Y."/>
            <person name="Wu W.L."/>
            <person name="Hsu J.L."/>
            <person name="Lin Y.F."/>
            <person name="Huang M.D."/>
            <person name="Li C.Y."/>
            <person name="Huang L."/>
            <person name="Wang Z.W."/>
            <person name="Zhao X."/>
            <person name="Zhong W.Y."/>
            <person name="Peng D.H."/>
            <person name="Ahmad S."/>
            <person name="Lan S."/>
            <person name="Zhang J.S."/>
            <person name="Tsai W.C."/>
            <person name="Van de Peer Y."/>
            <person name="Liu Z.J."/>
        </authorList>
    </citation>
    <scope>NUCLEOTIDE SEQUENCE</scope>
    <source>
        <strain evidence="3">SCP</strain>
    </source>
</reference>
<accession>A0AAV9BXF0</accession>
<name>A0AAV9BXF0_ACOGR</name>